<proteinExistence type="inferred from homology"/>
<dbReference type="InterPro" id="IPR051446">
    <property type="entry name" value="HTH_trans_reg/aminotransferase"/>
</dbReference>
<sequence length="495" mass="51083">MSSPAEELAPEGQPSPLTGLRPALPGEALHSRVARTLRGAILEGTLPAGTRLPGHRSLAARLGVSRNTLVDALAQLEAEGYVQASARSGTRVAVPGAPPAPAAAPPLPLSAWATRALAGHVPDAGGGYAVDFRVGQPVPDLYPAGAWAQALVRRARQATAPPPDPHAELGPLDTRRALAAYLNAERGARVTPDMVMLTGGTQASLDALARVFLEEGRVAAIEDPTYPGARAALGATGATLCPVPVDAGGLDPAALPARATLLYLTPGAQYPTTVALPAARQGEVVAWARRTGAFVLEDDYAADLHHGARPPAALQGLAPERVVLLGTFSKSLAPVTRSGYLVAPEPVIRVLAGTRPLTDRAPATLDALALADVLASGAYARHLRRARQSIRHRHEVLLAALAARLPTWPVTPARAGLHVHVTLPPGLSEEEVVAVAAHAGVALTPAAPLAQGPRPPAVLLAFAHLPPERLREGVARLAQAFSPSPQWEESGGSPT</sequence>
<dbReference type="EMBL" id="BAABRP010000025">
    <property type="protein sequence ID" value="GAA5514840.1"/>
    <property type="molecule type" value="Genomic_DNA"/>
</dbReference>
<keyword evidence="5" id="KW-0804">Transcription</keyword>
<dbReference type="SUPFAM" id="SSF53383">
    <property type="entry name" value="PLP-dependent transferases"/>
    <property type="match status" value="1"/>
</dbReference>
<dbReference type="Proteomes" id="UP001401887">
    <property type="component" value="Unassembled WGS sequence"/>
</dbReference>
<dbReference type="Gene3D" id="1.10.10.10">
    <property type="entry name" value="Winged helix-like DNA-binding domain superfamily/Winged helix DNA-binding domain"/>
    <property type="match status" value="1"/>
</dbReference>
<feature type="region of interest" description="Disordered" evidence="6">
    <location>
        <begin position="1"/>
        <end position="23"/>
    </location>
</feature>
<gene>
    <name evidence="8" type="primary">gabR_2</name>
    <name evidence="8" type="ORF">Dcar01_03601</name>
</gene>
<keyword evidence="2" id="KW-0663">Pyridoxal phosphate</keyword>
<dbReference type="InterPro" id="IPR036390">
    <property type="entry name" value="WH_DNA-bd_sf"/>
</dbReference>
<dbReference type="InterPro" id="IPR036388">
    <property type="entry name" value="WH-like_DNA-bd_sf"/>
</dbReference>
<dbReference type="PROSITE" id="PS50949">
    <property type="entry name" value="HTH_GNTR"/>
    <property type="match status" value="1"/>
</dbReference>
<dbReference type="CDD" id="cd07377">
    <property type="entry name" value="WHTH_GntR"/>
    <property type="match status" value="1"/>
</dbReference>
<dbReference type="CDD" id="cd00609">
    <property type="entry name" value="AAT_like"/>
    <property type="match status" value="1"/>
</dbReference>
<dbReference type="InterPro" id="IPR015424">
    <property type="entry name" value="PyrdxlP-dep_Trfase"/>
</dbReference>
<dbReference type="InterPro" id="IPR015421">
    <property type="entry name" value="PyrdxlP-dep_Trfase_major"/>
</dbReference>
<comment type="caution">
    <text evidence="8">The sequence shown here is derived from an EMBL/GenBank/DDBJ whole genome shotgun (WGS) entry which is preliminary data.</text>
</comment>
<evidence type="ECO:0000256" key="6">
    <source>
        <dbReference type="SAM" id="MobiDB-lite"/>
    </source>
</evidence>
<reference evidence="8 9" key="1">
    <citation type="submission" date="2024-02" db="EMBL/GenBank/DDBJ databases">
        <title>Deinococcus carri NBRC 110142.</title>
        <authorList>
            <person name="Ichikawa N."/>
            <person name="Katano-Makiyama Y."/>
            <person name="Hidaka K."/>
        </authorList>
    </citation>
    <scope>NUCLEOTIDE SEQUENCE [LARGE SCALE GENOMIC DNA]</scope>
    <source>
        <strain evidence="8 9">NBRC 110142</strain>
    </source>
</reference>
<evidence type="ECO:0000256" key="5">
    <source>
        <dbReference type="ARBA" id="ARBA00023163"/>
    </source>
</evidence>
<evidence type="ECO:0000256" key="3">
    <source>
        <dbReference type="ARBA" id="ARBA00023015"/>
    </source>
</evidence>
<evidence type="ECO:0000256" key="2">
    <source>
        <dbReference type="ARBA" id="ARBA00022898"/>
    </source>
</evidence>
<evidence type="ECO:0000313" key="9">
    <source>
        <dbReference type="Proteomes" id="UP001401887"/>
    </source>
</evidence>
<dbReference type="Pfam" id="PF00155">
    <property type="entry name" value="Aminotran_1_2"/>
    <property type="match status" value="1"/>
</dbReference>
<evidence type="ECO:0000259" key="7">
    <source>
        <dbReference type="PROSITE" id="PS50949"/>
    </source>
</evidence>
<evidence type="ECO:0000256" key="4">
    <source>
        <dbReference type="ARBA" id="ARBA00023125"/>
    </source>
</evidence>
<accession>A0ABP9WDN5</accession>
<keyword evidence="3" id="KW-0805">Transcription regulation</keyword>
<dbReference type="InterPro" id="IPR004839">
    <property type="entry name" value="Aminotransferase_I/II_large"/>
</dbReference>
<evidence type="ECO:0000256" key="1">
    <source>
        <dbReference type="ARBA" id="ARBA00005384"/>
    </source>
</evidence>
<feature type="domain" description="HTH gntR-type" evidence="7">
    <location>
        <begin position="27"/>
        <end position="95"/>
    </location>
</feature>
<name>A0ABP9WDN5_9DEIO</name>
<comment type="similarity">
    <text evidence="1">In the C-terminal section; belongs to the class-I pyridoxal-phosphate-dependent aminotransferase family.</text>
</comment>
<dbReference type="PANTHER" id="PTHR46577:SF1">
    <property type="entry name" value="HTH-TYPE TRANSCRIPTIONAL REGULATORY PROTEIN GABR"/>
    <property type="match status" value="1"/>
</dbReference>
<dbReference type="SMART" id="SM00345">
    <property type="entry name" value="HTH_GNTR"/>
    <property type="match status" value="1"/>
</dbReference>
<keyword evidence="4" id="KW-0238">DNA-binding</keyword>
<dbReference type="SUPFAM" id="SSF46785">
    <property type="entry name" value="Winged helix' DNA-binding domain"/>
    <property type="match status" value="1"/>
</dbReference>
<dbReference type="PANTHER" id="PTHR46577">
    <property type="entry name" value="HTH-TYPE TRANSCRIPTIONAL REGULATORY PROTEIN GABR"/>
    <property type="match status" value="1"/>
</dbReference>
<protein>
    <submittedName>
        <fullName evidence="8">HTH-type transcriptional regulatory protein GabR</fullName>
    </submittedName>
</protein>
<organism evidence="8 9">
    <name type="scientific">Deinococcus carri</name>
    <dbReference type="NCBI Taxonomy" id="1211323"/>
    <lineage>
        <taxon>Bacteria</taxon>
        <taxon>Thermotogati</taxon>
        <taxon>Deinococcota</taxon>
        <taxon>Deinococci</taxon>
        <taxon>Deinococcales</taxon>
        <taxon>Deinococcaceae</taxon>
        <taxon>Deinococcus</taxon>
    </lineage>
</organism>
<dbReference type="RefSeq" id="WP_345468018.1">
    <property type="nucleotide sequence ID" value="NZ_BAABRP010000025.1"/>
</dbReference>
<dbReference type="PRINTS" id="PR00035">
    <property type="entry name" value="HTHGNTR"/>
</dbReference>
<dbReference type="InterPro" id="IPR000524">
    <property type="entry name" value="Tscrpt_reg_HTH_GntR"/>
</dbReference>
<evidence type="ECO:0000313" key="8">
    <source>
        <dbReference type="EMBL" id="GAA5514840.1"/>
    </source>
</evidence>
<dbReference type="Pfam" id="PF00392">
    <property type="entry name" value="GntR"/>
    <property type="match status" value="1"/>
</dbReference>
<dbReference type="Gene3D" id="3.40.640.10">
    <property type="entry name" value="Type I PLP-dependent aspartate aminotransferase-like (Major domain)"/>
    <property type="match status" value="1"/>
</dbReference>
<keyword evidence="9" id="KW-1185">Reference proteome</keyword>